<feature type="compositionally biased region" description="Low complexity" evidence="1">
    <location>
        <begin position="422"/>
        <end position="433"/>
    </location>
</feature>
<evidence type="ECO:0000256" key="1">
    <source>
        <dbReference type="SAM" id="MobiDB-lite"/>
    </source>
</evidence>
<feature type="region of interest" description="Disordered" evidence="1">
    <location>
        <begin position="363"/>
        <end position="469"/>
    </location>
</feature>
<feature type="compositionally biased region" description="Polar residues" evidence="1">
    <location>
        <begin position="272"/>
        <end position="283"/>
    </location>
</feature>
<feature type="region of interest" description="Disordered" evidence="1">
    <location>
        <begin position="269"/>
        <end position="292"/>
    </location>
</feature>
<feature type="region of interest" description="Disordered" evidence="1">
    <location>
        <begin position="474"/>
        <end position="493"/>
    </location>
</feature>
<evidence type="ECO:0000313" key="3">
    <source>
        <dbReference type="Proteomes" id="UP000186922"/>
    </source>
</evidence>
<feature type="compositionally biased region" description="Basic and acidic residues" evidence="1">
    <location>
        <begin position="474"/>
        <end position="490"/>
    </location>
</feature>
<gene>
    <name evidence="2" type="primary">RvY_07656-1</name>
    <name evidence="2" type="synonym">RvY_07656.1</name>
    <name evidence="2" type="ORF">RvY_07656</name>
</gene>
<comment type="caution">
    <text evidence="2">The sequence shown here is derived from an EMBL/GenBank/DDBJ whole genome shotgun (WGS) entry which is preliminary data.</text>
</comment>
<protein>
    <submittedName>
        <fullName evidence="2">Uncharacterized protein</fullName>
    </submittedName>
</protein>
<dbReference type="AlphaFoldDB" id="A0A1D1V369"/>
<accession>A0A1D1V369</accession>
<organism evidence="2 3">
    <name type="scientific">Ramazzottius varieornatus</name>
    <name type="common">Water bear</name>
    <name type="synonym">Tardigrade</name>
    <dbReference type="NCBI Taxonomy" id="947166"/>
    <lineage>
        <taxon>Eukaryota</taxon>
        <taxon>Metazoa</taxon>
        <taxon>Ecdysozoa</taxon>
        <taxon>Tardigrada</taxon>
        <taxon>Eutardigrada</taxon>
        <taxon>Parachela</taxon>
        <taxon>Hypsibioidea</taxon>
        <taxon>Ramazzottiidae</taxon>
        <taxon>Ramazzottius</taxon>
    </lineage>
</organism>
<sequence>MEATPSFQAYVNDIVPKGDKYGAWRYDVKNAAKTIVIFKLDPDSIVPVVTQSICLQYLIRPVDLKNAVLYPKITSGGVEVGTSFLRSVIGCSVVRSADDVRQILDFLDAGDKRDIPEQAEKPPNDAGGILDEYLIVSPPSPEVALPTSFTSGGKRNGGFQSTGSIRKKCSLADSNLCGMVAHVCPDRLTTASANKKRSMSSTSGIPNTSHVPISRRERIPKVPAHSLPALRGGSCPLEASKLCCLIPHACSEKPQPVWSNLARNLLNPGRSPVSSVARTSQSGRRPPCGTSVGNPTCPLAASKLCGIVAHKCPDAKSSSSSSITPCTSNDPIARLFATIGGYSSKGSAEPILVAKRKPVAAEENHVAKKAKVHETTSTPVKAKKVEGKGKRGSKTSKSRRGVEDNDEDSDFEVAEKPAVTPRRSSARIAVRASKTPQTNISEDEEASAIESNPDDTEEDATFEPDKVDDVRATSLEDTHKPEPAAARDEGLLQQQQQLQQISKDTISSLLQAPSANDARNEHNFMPAANTRFSVPSSAAGEGTETSSTETASKTMTAAELSNKDTTLTTSPSVMKIHPQSGGTIISSQYWTTPGPDKVKLLASQPIYVDSEAMMALTEQFSKNATGKKMDQMSRCIKYGWTLIEHLLGGTESIARSLSACSDSTSSFNTEMTSNVVNAVCQAVTEHVRAVFFPRDVDRFDRKLFQMEIRRRLFHSASYSTRASWRPCAPQVRDALRLYSNPGPDKIQLTYGFDYYVSADRLAELKHRYLDEYDGSEEMETISTRYAVDVMEALLGDLLKLKEACMAKVGGAIGIGKLVGHGLQHAVHCHTKRIFCLADTFDLTEFKRRITSRLKWRTEKANTALLASVVFSDKAEADARYDNGPPAQPGCNYWNAPAPNLTRLSEKHNVYMKTLRLAEYQRYYGPESLRQGQFMRYITAIVMHGLGGEPAVYKKISGMLVNKPAYGEIVPKGLLEAICVHVQNLFKPTKVSTYALQSKVVSKLRLIGKGVEKGISYHAYSVREYTKKPQEIVQLEDVRYWTHPAPSRTQIRLGRDVFVEKSFLDSVQDLCGPSSPGKSINKYGYLLTMHLVGGEDTAESCRQNKKIFPESLKSMLDLDTLIAVCLHAEETFHLAEALDPASLCGDATGRLAEKRRGPRTDRREKFLANQAAKAAKKKEIDDLRKLTKV</sequence>
<feature type="region of interest" description="Disordered" evidence="1">
    <location>
        <begin position="532"/>
        <end position="553"/>
    </location>
</feature>
<keyword evidence="3" id="KW-1185">Reference proteome</keyword>
<feature type="compositionally biased region" description="Low complexity" evidence="1">
    <location>
        <begin position="536"/>
        <end position="553"/>
    </location>
</feature>
<reference evidence="2 3" key="1">
    <citation type="journal article" date="2016" name="Nat. Commun.">
        <title>Extremotolerant tardigrade genome and improved radiotolerance of human cultured cells by tardigrade-unique protein.</title>
        <authorList>
            <person name="Hashimoto T."/>
            <person name="Horikawa D.D."/>
            <person name="Saito Y."/>
            <person name="Kuwahara H."/>
            <person name="Kozuka-Hata H."/>
            <person name="Shin-I T."/>
            <person name="Minakuchi Y."/>
            <person name="Ohishi K."/>
            <person name="Motoyama A."/>
            <person name="Aizu T."/>
            <person name="Enomoto A."/>
            <person name="Kondo K."/>
            <person name="Tanaka S."/>
            <person name="Hara Y."/>
            <person name="Koshikawa S."/>
            <person name="Sagara H."/>
            <person name="Miura T."/>
            <person name="Yokobori S."/>
            <person name="Miyagawa K."/>
            <person name="Suzuki Y."/>
            <person name="Kubo T."/>
            <person name="Oyama M."/>
            <person name="Kohara Y."/>
            <person name="Fujiyama A."/>
            <person name="Arakawa K."/>
            <person name="Katayama T."/>
            <person name="Toyoda A."/>
            <person name="Kunieda T."/>
        </authorList>
    </citation>
    <scope>NUCLEOTIDE SEQUENCE [LARGE SCALE GENOMIC DNA]</scope>
    <source>
        <strain evidence="2 3">YOKOZUNA-1</strain>
    </source>
</reference>
<dbReference type="Proteomes" id="UP000186922">
    <property type="component" value="Unassembled WGS sequence"/>
</dbReference>
<name>A0A1D1V369_RAMVA</name>
<evidence type="ECO:0000313" key="2">
    <source>
        <dbReference type="EMBL" id="GAU96171.1"/>
    </source>
</evidence>
<dbReference type="EMBL" id="BDGG01000003">
    <property type="protein sequence ID" value="GAU96171.1"/>
    <property type="molecule type" value="Genomic_DNA"/>
</dbReference>
<proteinExistence type="predicted"/>
<feature type="compositionally biased region" description="Acidic residues" evidence="1">
    <location>
        <begin position="441"/>
        <end position="462"/>
    </location>
</feature>
<feature type="compositionally biased region" description="Basic residues" evidence="1">
    <location>
        <begin position="390"/>
        <end position="399"/>
    </location>
</feature>